<dbReference type="AlphaFoldDB" id="A0A8J2KCI1"/>
<dbReference type="Proteomes" id="UP000708208">
    <property type="component" value="Unassembled WGS sequence"/>
</dbReference>
<accession>A0A8J2KCI1</accession>
<evidence type="ECO:0000313" key="2">
    <source>
        <dbReference type="Proteomes" id="UP000708208"/>
    </source>
</evidence>
<reference evidence="1" key="1">
    <citation type="submission" date="2021-06" db="EMBL/GenBank/DDBJ databases">
        <authorList>
            <person name="Hodson N. C."/>
            <person name="Mongue J. A."/>
            <person name="Jaron S. K."/>
        </authorList>
    </citation>
    <scope>NUCLEOTIDE SEQUENCE</scope>
</reference>
<name>A0A8J2KCI1_9HEXA</name>
<evidence type="ECO:0000313" key="1">
    <source>
        <dbReference type="EMBL" id="CAG7733678.1"/>
    </source>
</evidence>
<proteinExistence type="predicted"/>
<gene>
    <name evidence="1" type="ORF">AFUS01_LOCUS22104</name>
</gene>
<organism evidence="1 2">
    <name type="scientific">Allacma fusca</name>
    <dbReference type="NCBI Taxonomy" id="39272"/>
    <lineage>
        <taxon>Eukaryota</taxon>
        <taxon>Metazoa</taxon>
        <taxon>Ecdysozoa</taxon>
        <taxon>Arthropoda</taxon>
        <taxon>Hexapoda</taxon>
        <taxon>Collembola</taxon>
        <taxon>Symphypleona</taxon>
        <taxon>Sminthuridae</taxon>
        <taxon>Allacma</taxon>
    </lineage>
</organism>
<protein>
    <submittedName>
        <fullName evidence="1">Uncharacterized protein</fullName>
    </submittedName>
</protein>
<comment type="caution">
    <text evidence="1">The sequence shown here is derived from an EMBL/GenBank/DDBJ whole genome shotgun (WGS) entry which is preliminary data.</text>
</comment>
<sequence length="167" mass="19177">MMKQIPVNPGPVLTQINDVHLVSNYSQLVKIFLAERFTRTVITLIPMISSKPRSEAAMRSSSYPEILKTADFASTYFKIIDALAQRHNFTVIYVKEFLFNQRRYPCNYIIFPMPNMIPGKNSQIVFSSRPCNFEQVCFKNWGYLGILGNNHSTSAVPSTNERLYIEV</sequence>
<keyword evidence="2" id="KW-1185">Reference proteome</keyword>
<dbReference type="EMBL" id="CAJVCH010253255">
    <property type="protein sequence ID" value="CAG7733678.1"/>
    <property type="molecule type" value="Genomic_DNA"/>
</dbReference>